<keyword evidence="9 14" id="KW-1133">Transmembrane helix</keyword>
<feature type="compositionally biased region" description="Polar residues" evidence="13">
    <location>
        <begin position="743"/>
        <end position="764"/>
    </location>
</feature>
<evidence type="ECO:0000256" key="10">
    <source>
        <dbReference type="ARBA" id="ARBA00023136"/>
    </source>
</evidence>
<name>A0A445GUA1_GLYSO</name>
<dbReference type="Gene3D" id="1.10.510.10">
    <property type="entry name" value="Transferase(Phosphotransferase) domain 1"/>
    <property type="match status" value="2"/>
</dbReference>
<keyword evidence="10 14" id="KW-0472">Membrane</keyword>
<evidence type="ECO:0000256" key="7">
    <source>
        <dbReference type="ARBA" id="ARBA00022777"/>
    </source>
</evidence>
<dbReference type="PROSITE" id="PS00107">
    <property type="entry name" value="PROTEIN_KINASE_ATP"/>
    <property type="match status" value="2"/>
</dbReference>
<keyword evidence="5" id="KW-0732">Signal</keyword>
<dbReference type="SMART" id="SM00220">
    <property type="entry name" value="S_TKc"/>
    <property type="match status" value="2"/>
</dbReference>
<feature type="domain" description="Protein kinase" evidence="15">
    <location>
        <begin position="447"/>
        <end position="731"/>
    </location>
</feature>
<dbReference type="CDD" id="cd14066">
    <property type="entry name" value="STKc_IRAK"/>
    <property type="match status" value="2"/>
</dbReference>
<dbReference type="FunFam" id="3.30.200.20:FF:000178">
    <property type="entry name" value="serine/threonine-protein kinase PBS1-like"/>
    <property type="match status" value="2"/>
</dbReference>
<evidence type="ECO:0000313" key="16">
    <source>
        <dbReference type="EMBL" id="RZB64859.1"/>
    </source>
</evidence>
<evidence type="ECO:0000256" key="12">
    <source>
        <dbReference type="PROSITE-ProRule" id="PRU10141"/>
    </source>
</evidence>
<dbReference type="Proteomes" id="UP000289340">
    <property type="component" value="Chromosome 15"/>
</dbReference>
<evidence type="ECO:0000259" key="15">
    <source>
        <dbReference type="PROSITE" id="PS50011"/>
    </source>
</evidence>
<dbReference type="PANTHER" id="PTHR27009">
    <property type="entry name" value="RUST RESISTANCE KINASE LR10-RELATED"/>
    <property type="match status" value="1"/>
</dbReference>
<dbReference type="SUPFAM" id="SSF56112">
    <property type="entry name" value="Protein kinase-like (PK-like)"/>
    <property type="match status" value="2"/>
</dbReference>
<comment type="caution">
    <text evidence="16">The sequence shown here is derived from an EMBL/GenBank/DDBJ whole genome shotgun (WGS) entry which is preliminary data.</text>
</comment>
<keyword evidence="17" id="KW-1185">Reference proteome</keyword>
<proteinExistence type="predicted"/>
<dbReference type="InterPro" id="IPR011009">
    <property type="entry name" value="Kinase-like_dom_sf"/>
</dbReference>
<dbReference type="GO" id="GO:0004674">
    <property type="term" value="F:protein serine/threonine kinase activity"/>
    <property type="evidence" value="ECO:0007669"/>
    <property type="project" value="UniProtKB-KW"/>
</dbReference>
<keyword evidence="3 16" id="KW-0808">Transferase</keyword>
<protein>
    <submittedName>
        <fullName evidence="16">LEAF RUST 10 DISEASE-RESISTANCE LOCUS RECEPTOR-LIKE PROTEIN KINASE-like 2.2</fullName>
        <ecNumber evidence="16">2.7.11.1</ecNumber>
    </submittedName>
</protein>
<reference evidence="16 17" key="1">
    <citation type="submission" date="2018-09" db="EMBL/GenBank/DDBJ databases">
        <title>A high-quality reference genome of wild soybean provides a powerful tool to mine soybean genomes.</title>
        <authorList>
            <person name="Xie M."/>
            <person name="Chung C.Y.L."/>
            <person name="Li M.-W."/>
            <person name="Wong F.-L."/>
            <person name="Chan T.-F."/>
            <person name="Lam H.-M."/>
        </authorList>
    </citation>
    <scope>NUCLEOTIDE SEQUENCE [LARGE SCALE GENOMIC DNA]</scope>
    <source>
        <strain evidence="17">cv. W05</strain>
        <tissue evidence="16">Hypocotyl of etiolated seedlings</tissue>
    </source>
</reference>
<evidence type="ECO:0000256" key="9">
    <source>
        <dbReference type="ARBA" id="ARBA00022989"/>
    </source>
</evidence>
<feature type="domain" description="Protein kinase" evidence="15">
    <location>
        <begin position="75"/>
        <end position="359"/>
    </location>
</feature>
<comment type="subcellular location">
    <subcellularLocation>
        <location evidence="1">Membrane</location>
        <topology evidence="1">Single-pass type I membrane protein</topology>
    </subcellularLocation>
</comment>
<keyword evidence="16" id="KW-0675">Receptor</keyword>
<keyword evidence="4 14" id="KW-0812">Transmembrane</keyword>
<keyword evidence="6 12" id="KW-0547">Nucleotide-binding</keyword>
<dbReference type="EC" id="2.7.11.1" evidence="16"/>
<dbReference type="InterPro" id="IPR017441">
    <property type="entry name" value="Protein_kinase_ATP_BS"/>
</dbReference>
<dbReference type="PROSITE" id="PS00108">
    <property type="entry name" value="PROTEIN_KINASE_ST"/>
    <property type="match status" value="2"/>
</dbReference>
<accession>A0A445GUA1</accession>
<dbReference type="AlphaFoldDB" id="A0A445GUA1"/>
<dbReference type="Gene3D" id="3.30.200.20">
    <property type="entry name" value="Phosphorylase Kinase, domain 1"/>
    <property type="match status" value="2"/>
</dbReference>
<evidence type="ECO:0000256" key="6">
    <source>
        <dbReference type="ARBA" id="ARBA00022741"/>
    </source>
</evidence>
<dbReference type="InterPro" id="IPR008271">
    <property type="entry name" value="Ser/Thr_kinase_AS"/>
</dbReference>
<feature type="transmembrane region" description="Helical" evidence="14">
    <location>
        <begin position="6"/>
        <end position="27"/>
    </location>
</feature>
<dbReference type="Pfam" id="PF07714">
    <property type="entry name" value="PK_Tyr_Ser-Thr"/>
    <property type="match status" value="2"/>
</dbReference>
<dbReference type="GO" id="GO:0005524">
    <property type="term" value="F:ATP binding"/>
    <property type="evidence" value="ECO:0007669"/>
    <property type="project" value="UniProtKB-UniRule"/>
</dbReference>
<feature type="binding site" evidence="12">
    <location>
        <position position="475"/>
    </location>
    <ligand>
        <name>ATP</name>
        <dbReference type="ChEBI" id="CHEBI:30616"/>
    </ligand>
</feature>
<evidence type="ECO:0000256" key="4">
    <source>
        <dbReference type="ARBA" id="ARBA00022692"/>
    </source>
</evidence>
<organism evidence="16 17">
    <name type="scientific">Glycine soja</name>
    <name type="common">Wild soybean</name>
    <dbReference type="NCBI Taxonomy" id="3848"/>
    <lineage>
        <taxon>Eukaryota</taxon>
        <taxon>Viridiplantae</taxon>
        <taxon>Streptophyta</taxon>
        <taxon>Embryophyta</taxon>
        <taxon>Tracheophyta</taxon>
        <taxon>Spermatophyta</taxon>
        <taxon>Magnoliopsida</taxon>
        <taxon>eudicotyledons</taxon>
        <taxon>Gunneridae</taxon>
        <taxon>Pentapetalae</taxon>
        <taxon>rosids</taxon>
        <taxon>fabids</taxon>
        <taxon>Fabales</taxon>
        <taxon>Fabaceae</taxon>
        <taxon>Papilionoideae</taxon>
        <taxon>50 kb inversion clade</taxon>
        <taxon>NPAAA clade</taxon>
        <taxon>indigoferoid/millettioid clade</taxon>
        <taxon>Phaseoleae</taxon>
        <taxon>Glycine</taxon>
        <taxon>Glycine subgen. Soja</taxon>
    </lineage>
</organism>
<evidence type="ECO:0000256" key="14">
    <source>
        <dbReference type="SAM" id="Phobius"/>
    </source>
</evidence>
<evidence type="ECO:0000256" key="3">
    <source>
        <dbReference type="ARBA" id="ARBA00022679"/>
    </source>
</evidence>
<evidence type="ECO:0000256" key="5">
    <source>
        <dbReference type="ARBA" id="ARBA00022729"/>
    </source>
</evidence>
<dbReference type="EMBL" id="QZWG01000015">
    <property type="protein sequence ID" value="RZB64859.1"/>
    <property type="molecule type" value="Genomic_DNA"/>
</dbReference>
<dbReference type="GO" id="GO:0016020">
    <property type="term" value="C:membrane"/>
    <property type="evidence" value="ECO:0007669"/>
    <property type="project" value="UniProtKB-SubCell"/>
</dbReference>
<evidence type="ECO:0000256" key="2">
    <source>
        <dbReference type="ARBA" id="ARBA00022527"/>
    </source>
</evidence>
<sequence length="788" mass="89354">MSDGLRVIEAVIVFVVIAVKVGILICVCRRRNQTDSRPVIPGSKFLTLAIDKFLNDMEREKPIRFTDQQLRIATDNYSNLLGSGGFGTVYKGIFTNGTMVAVKVLRGSSDKKIEEQFMAEVGTIGRIHHFNLVRLYGFCFEKNLIALVYEYMGNGSLDKYLFHERKTLGYEKLHEIAVGTARGIAYLHEECRQRIIHYDIKPGNILLDRNFNPKVADFGLAKLCNKDNTHITMTGGRGTPGYAAPELWMPFPITHKCDVYSFGMLLFEIIGRRRNLDIKRAESQEWFPIWVWKRFDTAQLGELIIVCGIEEKSKEIAERMIKIALWCVQYRPELRPIMSVVVKMLEGSLEVPEPGNPFQHLMGAVTFAHPVQDSQTYNTTTTSSGSFVMVTNSSIICATPIMRKSKTETDSSSNMHFLTLAMDKFLSNMEREKPIRFTSEQLRIATDNYSSLLGSGGFGEVYKGNLSDGINVAVKVLRGNSDKRIEEQFMAEVGTIGKVHHFNLVQLIGFCFERDLRALVYEYMENGSLDRYLFHEKKTLGYEKLYEIAVGIARGIAYLHEDCKQRIIHYDIKPGNILLDRNFNPKVADFGLAKLCNRDNTHITMTGGRGTPGYAAPELWMPFPVTHKCDVYSYGMLLFEIVGRRRNVDTNLPESQEWFPVWVWKRFDAGELVELRMACGIEERHHKMAERMVKVALLCVQYRPDSRPIMSDVVKMLEGSVEISKPMNPFQHMMDGTIPGHSAQASQTDANTSVNSGSSATVTQPGIVYDNPMMRNDDIEWTSTIADE</sequence>
<dbReference type="InterPro" id="IPR045874">
    <property type="entry name" value="LRK10/LRL21-25-like"/>
</dbReference>
<keyword evidence="11" id="KW-0325">Glycoprotein</keyword>
<dbReference type="PROSITE" id="PS50011">
    <property type="entry name" value="PROTEIN_KINASE_DOM"/>
    <property type="match status" value="2"/>
</dbReference>
<feature type="binding site" evidence="12">
    <location>
        <position position="103"/>
    </location>
    <ligand>
        <name>ATP</name>
        <dbReference type="ChEBI" id="CHEBI:30616"/>
    </ligand>
</feature>
<evidence type="ECO:0000256" key="1">
    <source>
        <dbReference type="ARBA" id="ARBA00004479"/>
    </source>
</evidence>
<gene>
    <name evidence="16" type="ORF">D0Y65_041080</name>
</gene>
<evidence type="ECO:0000313" key="17">
    <source>
        <dbReference type="Proteomes" id="UP000289340"/>
    </source>
</evidence>
<keyword evidence="2" id="KW-0723">Serine/threonine-protein kinase</keyword>
<keyword evidence="8 12" id="KW-0067">ATP-binding</keyword>
<evidence type="ECO:0000256" key="13">
    <source>
        <dbReference type="SAM" id="MobiDB-lite"/>
    </source>
</evidence>
<evidence type="ECO:0000256" key="8">
    <source>
        <dbReference type="ARBA" id="ARBA00022840"/>
    </source>
</evidence>
<dbReference type="InterPro" id="IPR000719">
    <property type="entry name" value="Prot_kinase_dom"/>
</dbReference>
<keyword evidence="7 16" id="KW-0418">Kinase</keyword>
<feature type="region of interest" description="Disordered" evidence="13">
    <location>
        <begin position="737"/>
        <end position="769"/>
    </location>
</feature>
<dbReference type="FunFam" id="1.10.510.10:FF:000537">
    <property type="entry name" value="Putative receptor-like protein kinase"/>
    <property type="match status" value="2"/>
</dbReference>
<evidence type="ECO:0000256" key="11">
    <source>
        <dbReference type="ARBA" id="ARBA00023180"/>
    </source>
</evidence>
<dbReference type="InterPro" id="IPR001245">
    <property type="entry name" value="Ser-Thr/Tyr_kinase_cat_dom"/>
</dbReference>